<dbReference type="PANTHER" id="PTHR43745:SF2">
    <property type="entry name" value="NITROREDUCTASE MJ1384-RELATED"/>
    <property type="match status" value="1"/>
</dbReference>
<sequence>MKNILLLLTMALLLVPSLAKGETMKEEKILLPKPRYDGKVSFEETIRKRRTIRSFKSDALTLSQLSQLLWAAQGITDERHGYRSAPSGGALYPLDVYAVIGKDGVRELSAGVYRYLPDGHALEKVMEGDKRAEVARASLWQDWMARAPVSLVITSEYGRITCKYGERGVRYAQIEVGHVGQNIFLQAEALGLGAGIVGAFDDNAVAQVIGALPDHEPLLVMPVGYKR</sequence>
<feature type="signal peptide" evidence="1">
    <location>
        <begin position="1"/>
        <end position="21"/>
    </location>
</feature>
<keyword evidence="1" id="KW-0732">Signal</keyword>
<dbReference type="Pfam" id="PF00881">
    <property type="entry name" value="Nitroreductase"/>
    <property type="match status" value="1"/>
</dbReference>
<evidence type="ECO:0000256" key="1">
    <source>
        <dbReference type="SAM" id="SignalP"/>
    </source>
</evidence>
<evidence type="ECO:0000313" key="3">
    <source>
        <dbReference type="EMBL" id="RJP64529.1"/>
    </source>
</evidence>
<protein>
    <submittedName>
        <fullName evidence="3">SagB/ThcOx family dehydrogenase</fullName>
    </submittedName>
</protein>
<name>A0A419EP63_9BACT</name>
<dbReference type="NCBIfam" id="TIGR03605">
    <property type="entry name" value="antibiot_sagB"/>
    <property type="match status" value="1"/>
</dbReference>
<dbReference type="InterPro" id="IPR052544">
    <property type="entry name" value="Bacteriocin_Proc_Enz"/>
</dbReference>
<dbReference type="Proteomes" id="UP000285961">
    <property type="component" value="Unassembled WGS sequence"/>
</dbReference>
<dbReference type="EMBL" id="QZKI01000137">
    <property type="protein sequence ID" value="RJP64529.1"/>
    <property type="molecule type" value="Genomic_DNA"/>
</dbReference>
<evidence type="ECO:0000259" key="2">
    <source>
        <dbReference type="Pfam" id="PF00881"/>
    </source>
</evidence>
<dbReference type="GO" id="GO:0016491">
    <property type="term" value="F:oxidoreductase activity"/>
    <property type="evidence" value="ECO:0007669"/>
    <property type="project" value="InterPro"/>
</dbReference>
<gene>
    <name evidence="3" type="ORF">C4532_19055</name>
</gene>
<feature type="domain" description="Nitroreductase" evidence="2">
    <location>
        <begin position="46"/>
        <end position="225"/>
    </location>
</feature>
<dbReference type="InterPro" id="IPR029479">
    <property type="entry name" value="Nitroreductase"/>
</dbReference>
<dbReference type="CDD" id="cd02142">
    <property type="entry name" value="McbC_SagB-like_oxidoreductase"/>
    <property type="match status" value="1"/>
</dbReference>
<feature type="chain" id="PRO_5019530845" evidence="1">
    <location>
        <begin position="22"/>
        <end position="227"/>
    </location>
</feature>
<comment type="caution">
    <text evidence="3">The sequence shown here is derived from an EMBL/GenBank/DDBJ whole genome shotgun (WGS) entry which is preliminary data.</text>
</comment>
<reference evidence="3 4" key="1">
    <citation type="journal article" date="2017" name="ISME J.">
        <title>Energy and carbon metabolisms in a deep terrestrial subsurface fluid microbial community.</title>
        <authorList>
            <person name="Momper L."/>
            <person name="Jungbluth S.P."/>
            <person name="Lee M.D."/>
            <person name="Amend J.P."/>
        </authorList>
    </citation>
    <scope>NUCLEOTIDE SEQUENCE [LARGE SCALE GENOMIC DNA]</scope>
    <source>
        <strain evidence="3">SURF_17</strain>
    </source>
</reference>
<evidence type="ECO:0000313" key="4">
    <source>
        <dbReference type="Proteomes" id="UP000285961"/>
    </source>
</evidence>
<dbReference type="PANTHER" id="PTHR43745">
    <property type="entry name" value="NITROREDUCTASE MJ1384-RELATED"/>
    <property type="match status" value="1"/>
</dbReference>
<organism evidence="3 4">
    <name type="scientific">Candidatus Abyssobacteria bacterium SURF_17</name>
    <dbReference type="NCBI Taxonomy" id="2093361"/>
    <lineage>
        <taxon>Bacteria</taxon>
        <taxon>Pseudomonadati</taxon>
        <taxon>Candidatus Hydrogenedentota</taxon>
        <taxon>Candidatus Abyssobacteria</taxon>
    </lineage>
</organism>
<dbReference type="AlphaFoldDB" id="A0A419EP63"/>
<dbReference type="InterPro" id="IPR000415">
    <property type="entry name" value="Nitroreductase-like"/>
</dbReference>
<dbReference type="SUPFAM" id="SSF55469">
    <property type="entry name" value="FMN-dependent nitroreductase-like"/>
    <property type="match status" value="1"/>
</dbReference>
<proteinExistence type="predicted"/>
<dbReference type="Gene3D" id="3.40.109.10">
    <property type="entry name" value="NADH Oxidase"/>
    <property type="match status" value="1"/>
</dbReference>
<accession>A0A419EP63</accession>
<dbReference type="InterPro" id="IPR020051">
    <property type="entry name" value="SagB-type_dehydrogenase"/>
</dbReference>